<dbReference type="AlphaFoldDB" id="A0AAN8KGR7"/>
<evidence type="ECO:0000313" key="2">
    <source>
        <dbReference type="Proteomes" id="UP001347796"/>
    </source>
</evidence>
<accession>A0AAN8KGR7</accession>
<keyword evidence="2" id="KW-1185">Reference proteome</keyword>
<dbReference type="Proteomes" id="UP001347796">
    <property type="component" value="Unassembled WGS sequence"/>
</dbReference>
<evidence type="ECO:0000313" key="1">
    <source>
        <dbReference type="EMBL" id="KAK6195771.1"/>
    </source>
</evidence>
<organism evidence="1 2">
    <name type="scientific">Patella caerulea</name>
    <name type="common">Rayed Mediterranean limpet</name>
    <dbReference type="NCBI Taxonomy" id="87958"/>
    <lineage>
        <taxon>Eukaryota</taxon>
        <taxon>Metazoa</taxon>
        <taxon>Spiralia</taxon>
        <taxon>Lophotrochozoa</taxon>
        <taxon>Mollusca</taxon>
        <taxon>Gastropoda</taxon>
        <taxon>Patellogastropoda</taxon>
        <taxon>Patelloidea</taxon>
        <taxon>Patellidae</taxon>
        <taxon>Patella</taxon>
    </lineage>
</organism>
<dbReference type="EMBL" id="JAZGQO010000001">
    <property type="protein sequence ID" value="KAK6195771.1"/>
    <property type="molecule type" value="Genomic_DNA"/>
</dbReference>
<proteinExistence type="predicted"/>
<reference evidence="1 2" key="1">
    <citation type="submission" date="2024-01" db="EMBL/GenBank/DDBJ databases">
        <title>The genome of the rayed Mediterranean limpet Patella caerulea (Linnaeus, 1758).</title>
        <authorList>
            <person name="Anh-Thu Weber A."/>
            <person name="Halstead-Nussloch G."/>
        </authorList>
    </citation>
    <scope>NUCLEOTIDE SEQUENCE [LARGE SCALE GENOMIC DNA]</scope>
    <source>
        <strain evidence="1">AATW-2023a</strain>
        <tissue evidence="1">Whole specimen</tissue>
    </source>
</reference>
<sequence>MKLKCLAILAETNVEDIKSQIDFWISDRAADCTALFHNLQIANDKILKCCAHLILCIDYAVDKTFKETELKMGFDKLIQANKILRSNSSSVHSLGLVALAKLVSPSHSSHSVSMYNEFKEWMSVNGYDSASFTGFDSNRFGRIVGLAREFLKNRDALMAFFDAVVDENSNKLVLAVHTFISNPWFICCNEVYSLIGEILIYPLMDLLGIDGRGGDRKRNWENVKEFVDAKLPELEKLRNNFANTILEEVLIALRRQLSSMDYFGSSTECSLDIDKIQRAPLTNLGCESEFAKLNNRIKIA</sequence>
<comment type="caution">
    <text evidence="1">The sequence shown here is derived from an EMBL/GenBank/DDBJ whole genome shotgun (WGS) entry which is preliminary data.</text>
</comment>
<name>A0AAN8KGR7_PATCE</name>
<gene>
    <name evidence="1" type="ORF">SNE40_001128</name>
</gene>
<protein>
    <submittedName>
        <fullName evidence="1">Uncharacterized protein</fullName>
    </submittedName>
</protein>